<dbReference type="OrthoDB" id="5803672at2759"/>
<protein>
    <submittedName>
        <fullName evidence="1">Uncharacterized protein</fullName>
    </submittedName>
</protein>
<sequence length="382" mass="41967">MVPWKQFLLSSSWVANLIPTQIPFPSNTPTANQCFSTAKTLGDIVACHRGYVVRTYTQETYDAAQPTDEQRNAWSIAVSSILNTDGNCTAVGDALPDPLKDIYNVFELTESSGSFCVLAEQVAEGDKTYQKGWGLMVVPSTRGAVSRHVHIAAPFPRFALQTEEQSTVIFKGVGAKSLFIPGRQFRSYPQQSLCILSTATTTYYKTDPVHDKDELFFDTYQQIINWQNANGGCPSASCAYVSLSGKGASSCKLDQVFISAGLSESTGWYTEHEDYPAKRIQSNLVDEFPFWKISLPSDSNCDLVATKNIVGRMINGVNASDVCSEAASPESTLGQFVHIEQSMISRYKEFYSRWANAILKSFDPTCESGMVEDGATGLCVKK</sequence>
<dbReference type="Proteomes" id="UP000242287">
    <property type="component" value="Unassembled WGS sequence"/>
</dbReference>
<proteinExistence type="predicted"/>
<evidence type="ECO:0000313" key="2">
    <source>
        <dbReference type="Proteomes" id="UP000242287"/>
    </source>
</evidence>
<accession>A0A2A9NHI8</accession>
<name>A0A2A9NHI8_9AGAR</name>
<dbReference type="AlphaFoldDB" id="A0A2A9NHI8"/>
<reference evidence="1 2" key="1">
    <citation type="submission" date="2014-02" db="EMBL/GenBank/DDBJ databases">
        <title>Transposable element dynamics among asymbiotic and ectomycorrhizal Amanita fungi.</title>
        <authorList>
            <consortium name="DOE Joint Genome Institute"/>
            <person name="Hess J."/>
            <person name="Skrede I."/>
            <person name="Wolfe B."/>
            <person name="LaButti K."/>
            <person name="Ohm R.A."/>
            <person name="Grigoriev I.V."/>
            <person name="Pringle A."/>
        </authorList>
    </citation>
    <scope>NUCLEOTIDE SEQUENCE [LARGE SCALE GENOMIC DNA]</scope>
    <source>
        <strain evidence="1 2">SKay4041</strain>
    </source>
</reference>
<dbReference type="EMBL" id="KZ302050">
    <property type="protein sequence ID" value="PFH48784.1"/>
    <property type="molecule type" value="Genomic_DNA"/>
</dbReference>
<keyword evidence="2" id="KW-1185">Reference proteome</keyword>
<gene>
    <name evidence="1" type="ORF">AMATHDRAFT_64610</name>
</gene>
<dbReference type="STRING" id="703135.A0A2A9NHI8"/>
<organism evidence="1 2">
    <name type="scientific">Amanita thiersii Skay4041</name>
    <dbReference type="NCBI Taxonomy" id="703135"/>
    <lineage>
        <taxon>Eukaryota</taxon>
        <taxon>Fungi</taxon>
        <taxon>Dikarya</taxon>
        <taxon>Basidiomycota</taxon>
        <taxon>Agaricomycotina</taxon>
        <taxon>Agaricomycetes</taxon>
        <taxon>Agaricomycetidae</taxon>
        <taxon>Agaricales</taxon>
        <taxon>Pluteineae</taxon>
        <taxon>Amanitaceae</taxon>
        <taxon>Amanita</taxon>
    </lineage>
</organism>
<evidence type="ECO:0000313" key="1">
    <source>
        <dbReference type="EMBL" id="PFH48784.1"/>
    </source>
</evidence>